<dbReference type="PANTHER" id="PTHR46796:SF13">
    <property type="entry name" value="HTH-TYPE TRANSCRIPTIONAL ACTIVATOR RHAS"/>
    <property type="match status" value="1"/>
</dbReference>
<dbReference type="SUPFAM" id="SSF46689">
    <property type="entry name" value="Homeodomain-like"/>
    <property type="match status" value="2"/>
</dbReference>
<evidence type="ECO:0000256" key="1">
    <source>
        <dbReference type="ARBA" id="ARBA00022490"/>
    </source>
</evidence>
<dbReference type="Pfam" id="PF12833">
    <property type="entry name" value="HTH_18"/>
    <property type="match status" value="1"/>
</dbReference>
<gene>
    <name evidence="7" type="ORF">CLV78_112106</name>
</gene>
<evidence type="ECO:0000256" key="2">
    <source>
        <dbReference type="ARBA" id="ARBA00023015"/>
    </source>
</evidence>
<evidence type="ECO:0000256" key="5">
    <source>
        <dbReference type="ARBA" id="ARBA00023163"/>
    </source>
</evidence>
<dbReference type="SUPFAM" id="SSF51215">
    <property type="entry name" value="Regulatory protein AraC"/>
    <property type="match status" value="1"/>
</dbReference>
<sequence>MDERSDFDPSQDPQVNRIISKLAYSSSPPEDDAEVASLFPGFRFDVRLVAGITPIEKDGPLDFFVDRPNGMRGWIVNLTVDGTGQVFDGDTGFTVGPGDLLMFPPEARHFYGRAEGSQKWWHRWIYFQPRAFWKPWLDWSTQVDGVHLLRHRDEGKFSEIFRLFVGVDRWSHRDDALSLDLAFNRLEHILLSCARLDRDARNSPEVVDERVLAACTLISQDLARPIGVREVADHVCLSPSRLSSLFRKFMGVGVVQWRDAQRVQYAMQMLRISNVPIKSLSQMVGYDDPLYFSRVFSRHTGMSPRHFRERHTEILPTLQTEMAATDVSGLPPSLAE</sequence>
<dbReference type="PROSITE" id="PS00041">
    <property type="entry name" value="HTH_ARAC_FAMILY_1"/>
    <property type="match status" value="1"/>
</dbReference>
<evidence type="ECO:0000259" key="6">
    <source>
        <dbReference type="PROSITE" id="PS01124"/>
    </source>
</evidence>
<keyword evidence="3" id="KW-0238">DNA-binding</keyword>
<feature type="domain" description="HTH araC/xylS-type" evidence="6">
    <location>
        <begin position="212"/>
        <end position="310"/>
    </location>
</feature>
<dbReference type="Gene3D" id="1.10.10.60">
    <property type="entry name" value="Homeodomain-like"/>
    <property type="match status" value="2"/>
</dbReference>
<comment type="caution">
    <text evidence="7">The sequence shown here is derived from an EMBL/GenBank/DDBJ whole genome shotgun (WGS) entry which is preliminary data.</text>
</comment>
<protein>
    <submittedName>
        <fullName evidence="7">AraC family transcriptional regulator</fullName>
    </submittedName>
</protein>
<dbReference type="RefSeq" id="WP_158263620.1">
    <property type="nucleotide sequence ID" value="NZ_PVTD01000012.1"/>
</dbReference>
<dbReference type="Gene3D" id="2.60.120.280">
    <property type="entry name" value="Regulatory protein AraC"/>
    <property type="match status" value="1"/>
</dbReference>
<accession>A0A2T0RHS5</accession>
<dbReference type="GO" id="GO:0043565">
    <property type="term" value="F:sequence-specific DNA binding"/>
    <property type="evidence" value="ECO:0007669"/>
    <property type="project" value="InterPro"/>
</dbReference>
<dbReference type="Pfam" id="PF02311">
    <property type="entry name" value="AraC_binding"/>
    <property type="match status" value="1"/>
</dbReference>
<dbReference type="InterPro" id="IPR037923">
    <property type="entry name" value="HTH-like"/>
</dbReference>
<evidence type="ECO:0000256" key="4">
    <source>
        <dbReference type="ARBA" id="ARBA00023159"/>
    </source>
</evidence>
<dbReference type="AlphaFoldDB" id="A0A2T0RHS5"/>
<evidence type="ECO:0000313" key="8">
    <source>
        <dbReference type="Proteomes" id="UP000239480"/>
    </source>
</evidence>
<evidence type="ECO:0000256" key="3">
    <source>
        <dbReference type="ARBA" id="ARBA00023125"/>
    </source>
</evidence>
<evidence type="ECO:0000313" key="7">
    <source>
        <dbReference type="EMBL" id="PRY20733.1"/>
    </source>
</evidence>
<name>A0A2T0RHS5_9RHOB</name>
<dbReference type="InterPro" id="IPR003313">
    <property type="entry name" value="AraC-bd"/>
</dbReference>
<dbReference type="EMBL" id="PVTD01000012">
    <property type="protein sequence ID" value="PRY20733.1"/>
    <property type="molecule type" value="Genomic_DNA"/>
</dbReference>
<dbReference type="Proteomes" id="UP000239480">
    <property type="component" value="Unassembled WGS sequence"/>
</dbReference>
<dbReference type="InterPro" id="IPR050204">
    <property type="entry name" value="AraC_XylS_family_regulators"/>
</dbReference>
<reference evidence="7 8" key="1">
    <citation type="submission" date="2018-03" db="EMBL/GenBank/DDBJ databases">
        <title>Genomic Encyclopedia of Archaeal and Bacterial Type Strains, Phase II (KMG-II): from individual species to whole genera.</title>
        <authorList>
            <person name="Goeker M."/>
        </authorList>
    </citation>
    <scope>NUCLEOTIDE SEQUENCE [LARGE SCALE GENOMIC DNA]</scope>
    <source>
        <strain evidence="7 8">DSM 29328</strain>
    </source>
</reference>
<organism evidence="7 8">
    <name type="scientific">Aliiruegeria haliotis</name>
    <dbReference type="NCBI Taxonomy" id="1280846"/>
    <lineage>
        <taxon>Bacteria</taxon>
        <taxon>Pseudomonadati</taxon>
        <taxon>Pseudomonadota</taxon>
        <taxon>Alphaproteobacteria</taxon>
        <taxon>Rhodobacterales</taxon>
        <taxon>Roseobacteraceae</taxon>
        <taxon>Aliiruegeria</taxon>
    </lineage>
</organism>
<dbReference type="GO" id="GO:0003700">
    <property type="term" value="F:DNA-binding transcription factor activity"/>
    <property type="evidence" value="ECO:0007669"/>
    <property type="project" value="InterPro"/>
</dbReference>
<proteinExistence type="predicted"/>
<dbReference type="SMART" id="SM00342">
    <property type="entry name" value="HTH_ARAC"/>
    <property type="match status" value="1"/>
</dbReference>
<dbReference type="NCBIfam" id="NF007860">
    <property type="entry name" value="PRK10572.1"/>
    <property type="match status" value="1"/>
</dbReference>
<dbReference type="InterPro" id="IPR009057">
    <property type="entry name" value="Homeodomain-like_sf"/>
</dbReference>
<dbReference type="InterPro" id="IPR018060">
    <property type="entry name" value="HTH_AraC"/>
</dbReference>
<keyword evidence="1" id="KW-0963">Cytoplasm</keyword>
<keyword evidence="8" id="KW-1185">Reference proteome</keyword>
<keyword evidence="5" id="KW-0804">Transcription</keyword>
<keyword evidence="2" id="KW-0805">Transcription regulation</keyword>
<keyword evidence="4" id="KW-0010">Activator</keyword>
<dbReference type="PANTHER" id="PTHR46796">
    <property type="entry name" value="HTH-TYPE TRANSCRIPTIONAL ACTIVATOR RHAS-RELATED"/>
    <property type="match status" value="1"/>
</dbReference>
<dbReference type="OrthoDB" id="9783876at2"/>
<dbReference type="PROSITE" id="PS01124">
    <property type="entry name" value="HTH_ARAC_FAMILY_2"/>
    <property type="match status" value="1"/>
</dbReference>
<dbReference type="InterPro" id="IPR018062">
    <property type="entry name" value="HTH_AraC-typ_CS"/>
</dbReference>